<dbReference type="SMART" id="SM00112">
    <property type="entry name" value="CA"/>
    <property type="match status" value="12"/>
</dbReference>
<reference evidence="12" key="1">
    <citation type="submission" date="2022-11" db="UniProtKB">
        <authorList>
            <consortium name="WormBaseParasite"/>
        </authorList>
    </citation>
    <scope>IDENTIFICATION</scope>
</reference>
<dbReference type="PROSITE" id="PS00232">
    <property type="entry name" value="CADHERIN_1"/>
    <property type="match status" value="2"/>
</dbReference>
<dbReference type="InterPro" id="IPR002126">
    <property type="entry name" value="Cadherin-like_dom"/>
</dbReference>
<dbReference type="WBParaSite" id="jg5679">
    <property type="protein sequence ID" value="jg5679"/>
    <property type="gene ID" value="jg5679"/>
</dbReference>
<feature type="domain" description="Cadherin" evidence="10">
    <location>
        <begin position="1274"/>
        <end position="1382"/>
    </location>
</feature>
<dbReference type="GO" id="GO:0005509">
    <property type="term" value="F:calcium ion binding"/>
    <property type="evidence" value="ECO:0007669"/>
    <property type="project" value="UniProtKB-UniRule"/>
</dbReference>
<dbReference type="CDD" id="cd11304">
    <property type="entry name" value="Cadherin_repeat"/>
    <property type="match status" value="14"/>
</dbReference>
<dbReference type="Gene3D" id="2.60.40.60">
    <property type="entry name" value="Cadherins"/>
    <property type="match status" value="14"/>
</dbReference>
<feature type="domain" description="Cadherin" evidence="10">
    <location>
        <begin position="1383"/>
        <end position="1490"/>
    </location>
</feature>
<evidence type="ECO:0000256" key="8">
    <source>
        <dbReference type="ARBA" id="ARBA00023180"/>
    </source>
</evidence>
<dbReference type="PANTHER" id="PTHR24028">
    <property type="entry name" value="CADHERIN-87A"/>
    <property type="match status" value="1"/>
</dbReference>
<dbReference type="FunFam" id="2.60.40.60:FF:000275">
    <property type="entry name" value="Si:dkey-30k22.7"/>
    <property type="match status" value="1"/>
</dbReference>
<dbReference type="GO" id="GO:0005886">
    <property type="term" value="C:plasma membrane"/>
    <property type="evidence" value="ECO:0007669"/>
    <property type="project" value="InterPro"/>
</dbReference>
<dbReference type="InterPro" id="IPR020894">
    <property type="entry name" value="Cadherin_CS"/>
</dbReference>
<feature type="domain" description="Cadherin" evidence="10">
    <location>
        <begin position="846"/>
        <end position="954"/>
    </location>
</feature>
<dbReference type="Pfam" id="PF00028">
    <property type="entry name" value="Cadherin"/>
    <property type="match status" value="7"/>
</dbReference>
<evidence type="ECO:0000256" key="9">
    <source>
        <dbReference type="PROSITE-ProRule" id="PRU00043"/>
    </source>
</evidence>
<evidence type="ECO:0000259" key="10">
    <source>
        <dbReference type="PROSITE" id="PS50268"/>
    </source>
</evidence>
<keyword evidence="3" id="KW-0732">Signal</keyword>
<dbReference type="PRINTS" id="PR00205">
    <property type="entry name" value="CADHERIN"/>
</dbReference>
<feature type="domain" description="Cadherin" evidence="10">
    <location>
        <begin position="736"/>
        <end position="837"/>
    </location>
</feature>
<evidence type="ECO:0000256" key="7">
    <source>
        <dbReference type="ARBA" id="ARBA00023136"/>
    </source>
</evidence>
<feature type="domain" description="Cadherin" evidence="10">
    <location>
        <begin position="347"/>
        <end position="493"/>
    </location>
</feature>
<sequence length="2361" mass="264864">MLYKIDQLIANITIEDAYGSKATQVLQINLKEEEKSHLFASKKTVLVTQEKNQRDFLLVDLNPRKNQANRFLFSAKFVDSALDLLPNGQVWLRFRLEQTETMVVRVQDAWRNFFQEFTVNFVVVDNITEKELKCPEQAVFEMQEKVAAGTFVGQLEWKDKRLKIVKFKLLSMAKEFLLDEQLGVLGTRQNFHYESQYPRQSVLNLSFSISNIYQSNSKKNCSCLVHVIPDASDHVPSFSAPFYAIEVNAADLSVNRSLLRVEANDTGRNAQLIYRIRPNIYFKINPDTGEIFPLPNSAAENHPMVHNLTIIAVDKSTPAKKSLPQVLLIRVLPDKTRKEKRGIANAQHVQHFIDIPENAPPGFIIKTFEVHSQQVESTVHYATINESESAIDYDTVNIPKQSKFESHQSQYSIFNNYCGSQHKHTVNYSIVDGNLYSLFQINSMTGKLLLVKPLDYETHHNHTLTVLAVQEHSSTWMTMHINVLNVNDNPPQLLGDTFVLPKYNLPGDTIAKLIVHDADDSEANATVEFIYQIPAGEDFLLRGLDLIATNTLDQQDYTIMLLLNDNGQPEPMLTWKKVHLRKDINDTAASITKKVDQTRWTESANSVDPFWFDVSQKVYECDISQFSTVGSEVGRIEVIGASNSSQLQYRQVKVPLKPKVLCKKLLESSSSRNPNVKDGAHLFSIHNLTGVITISKQLDFKKVQLASALVTISSPTTAITAPVYFNILIPYAIRFSKSDLIFQIDENSAVGTFVGWANTGNMGTVHYTIVPYAAEDEPLPFDLDVQSGVLTVKGVLDHEGPFPFYTFQIEAKGSHEVSDIVDVMVVVNDQNDCPPVFENAAREEHNIYYFEASVNEDCLPGCDIFKLEVEDEDLVNKFYYSIDELSDPLGIFDINNDGLLTLTTEGGPTLNYIKQKQHLLKVQLDDDCAPNLYHTIYAYIMVHVVDTNNNAPSFHPTTTTQLLVSESASIGQSIGRVFATDLDGGRNGSVFYRILPASLPHTEFVVDALSGDILVNAALDRESNITHYQFSVEARDGGHPSLRSIQNIRVVVLDEDDHPPNFCNNQTTDAFTISEDALVGHFVGRICYRDSDKGSNQAAIFQIIDGNEDCFFHIDPISGSIFVARPLDFEQFSNHTLDISMTAFSGKYDPIFMKVVINIKNVIDEPPIFMDGRQLFLKVAENVPGLYPVEIRRIEARSQEQYDMSITYSLHQGDASLFHINSSTALLSLLKPLDRELSEEYELVVKARSFARSTSIRVHISVVNVVNNHAPIFTQPFHRLQLQENMTGTNTSILTLKAVDLDEGVNGLVRYFLFNEKDSGEYFWIDPFTGVLGLKHALDAEQYEEMVVQVQAMDSGQLIRQYSDVVEVIVEVLVLNDNAPAIRADLLDVFMPEDARKGDVVYAVDAFDADKTAVLNYFLAGEDKRYFSIDNRGVVTVADVGLPSVLLSGDSFDAVSRPYSLLVTVSDEDGQNATVALKFYTAANELFPVFKKLKSSRVFVLENSTNQLLAHFHSVSSHRHDPIIRYSIAAGDPHSCFHLDSFAGQLFGLTFDREHLGVHHLQIAATILSSPSYTSYMSFTVVVEDVNDNAPRFLQGLTSVEIIENGPPQPNLTTVKANDTDSGVNAKISYSIIAGNTNQVFSIDPVTGAVASLASLDREEVSTYRLVVQAADHGFPSLKSECIVKVEVIDENDNAPKFTRLFHASIREDANLLDFVLQVMSFDPDSPEFSRNSYALLESDGSEDFNIDSLSGKIVVANLLDREKRQQYRLRVRAFDELWSVATSVTIFIEDVNDHVDADKDKNAQLIYFFSTNQFWHSYFYIHPLDGTISVDGKDLKKIEHILTSTRRSMVRLEVIARDSGIPSKHASNFTVVLIRWSEFSNHELPVATDVQSFEIRDCDFGERYVTIWMDEDIKAGTTIYKLDNTNTTSTYHLEHINFNHPVFSVDKDGQVSTLLDSPLRSQSCVSPKMYIVQISSGPSSSATVLRVKKRSKSVAALPIMFLPPRLNYTISAQSTNGTIVGVLRTEEEMPLHQSTMFLMQQKKNAEHLLEIDRKTGEIRLPKNANTTLKASSSGWVIAKNSAYESSFSRSFVNVEFSLDLPAIPTFSQPFYNIFIQESIEHTPVRLVDFQFPLAHTSAKMEITNTAGNEIFCIDTARSTTTLNLCSKPIGLNDIYIVKLAIVEQLNYPVVRSRTTLHVHLNGTLDERKVMESEVCYVMENTPPGQRIFQVPGDGPNSTFRIMDDSLANAFEVDESTGTLLTKKIFDREARELYSLPISVTSSRSTASDRKVVDMRVLIQDADDNPFRPNQPLTLLIYSIEGVFNGMVEQCHAYDSDSVYSSCKEFPLVGGLHGTQSQVIC</sequence>
<evidence type="ECO:0000256" key="1">
    <source>
        <dbReference type="ARBA" id="ARBA00004167"/>
    </source>
</evidence>
<keyword evidence="8" id="KW-0325">Glycoprotein</keyword>
<keyword evidence="11" id="KW-1185">Reference proteome</keyword>
<evidence type="ECO:0000256" key="5">
    <source>
        <dbReference type="ARBA" id="ARBA00022837"/>
    </source>
</evidence>
<keyword evidence="4" id="KW-0677">Repeat</keyword>
<evidence type="ECO:0000256" key="4">
    <source>
        <dbReference type="ARBA" id="ARBA00022737"/>
    </source>
</evidence>
<feature type="domain" description="Cadherin" evidence="10">
    <location>
        <begin position="1698"/>
        <end position="1809"/>
    </location>
</feature>
<feature type="domain" description="Cadherin" evidence="10">
    <location>
        <begin position="1065"/>
        <end position="1169"/>
    </location>
</feature>
<feature type="domain" description="Cadherin" evidence="10">
    <location>
        <begin position="2218"/>
        <end position="2314"/>
    </location>
</feature>
<feature type="domain" description="Cadherin" evidence="10">
    <location>
        <begin position="134"/>
        <end position="238"/>
    </location>
</feature>
<evidence type="ECO:0000256" key="2">
    <source>
        <dbReference type="ARBA" id="ARBA00022692"/>
    </source>
</evidence>
<dbReference type="InterPro" id="IPR015919">
    <property type="entry name" value="Cadherin-like_sf"/>
</dbReference>
<keyword evidence="6" id="KW-1133">Transmembrane helix</keyword>
<proteinExistence type="predicted"/>
<evidence type="ECO:0000313" key="11">
    <source>
        <dbReference type="Proteomes" id="UP000887574"/>
    </source>
</evidence>
<feature type="domain" description="Cadherin" evidence="10">
    <location>
        <begin position="956"/>
        <end position="1062"/>
    </location>
</feature>
<feature type="domain" description="Cadherin" evidence="10">
    <location>
        <begin position="1179"/>
        <end position="1273"/>
    </location>
</feature>
<keyword evidence="7" id="KW-0472">Membrane</keyword>
<dbReference type="InterPro" id="IPR050174">
    <property type="entry name" value="Protocadherin/Cadherin-CA"/>
</dbReference>
<evidence type="ECO:0000256" key="6">
    <source>
        <dbReference type="ARBA" id="ARBA00022989"/>
    </source>
</evidence>
<comment type="subcellular location">
    <subcellularLocation>
        <location evidence="1">Membrane</location>
        <topology evidence="1">Single-pass membrane protein</topology>
    </subcellularLocation>
</comment>
<dbReference type="PANTHER" id="PTHR24028:SF328">
    <property type="entry name" value="CADHERIN-3"/>
    <property type="match status" value="1"/>
</dbReference>
<organism evidence="11 12">
    <name type="scientific">Ditylenchus dipsaci</name>
    <dbReference type="NCBI Taxonomy" id="166011"/>
    <lineage>
        <taxon>Eukaryota</taxon>
        <taxon>Metazoa</taxon>
        <taxon>Ecdysozoa</taxon>
        <taxon>Nematoda</taxon>
        <taxon>Chromadorea</taxon>
        <taxon>Rhabditida</taxon>
        <taxon>Tylenchina</taxon>
        <taxon>Tylenchomorpha</taxon>
        <taxon>Sphaerularioidea</taxon>
        <taxon>Anguinidae</taxon>
        <taxon>Anguininae</taxon>
        <taxon>Ditylenchus</taxon>
    </lineage>
</organism>
<feature type="domain" description="Cadherin" evidence="10">
    <location>
        <begin position="1594"/>
        <end position="1698"/>
    </location>
</feature>
<feature type="domain" description="Cadherin" evidence="10">
    <location>
        <begin position="1524"/>
        <end position="1593"/>
    </location>
</feature>
<feature type="domain" description="Cadherin" evidence="10">
    <location>
        <begin position="1796"/>
        <end position="1888"/>
    </location>
</feature>
<dbReference type="SUPFAM" id="SSF49313">
    <property type="entry name" value="Cadherin-like"/>
    <property type="match status" value="15"/>
</dbReference>
<protein>
    <submittedName>
        <fullName evidence="12">Cadherin domain-containing protein</fullName>
    </submittedName>
</protein>
<dbReference type="Proteomes" id="UP000887574">
    <property type="component" value="Unplaced"/>
</dbReference>
<dbReference type="PROSITE" id="PS50268">
    <property type="entry name" value="CADHERIN_2"/>
    <property type="match status" value="14"/>
</dbReference>
<name>A0A915EIC9_9BILA</name>
<dbReference type="FunFam" id="2.60.40.60:FF:000033">
    <property type="entry name" value="FAT atypical cadherin 1"/>
    <property type="match status" value="2"/>
</dbReference>
<keyword evidence="2" id="KW-0812">Transmembrane</keyword>
<keyword evidence="5 9" id="KW-0106">Calcium</keyword>
<evidence type="ECO:0000256" key="3">
    <source>
        <dbReference type="ARBA" id="ARBA00022729"/>
    </source>
</evidence>
<evidence type="ECO:0000313" key="12">
    <source>
        <dbReference type="WBParaSite" id="jg5679"/>
    </source>
</evidence>
<dbReference type="GO" id="GO:0007156">
    <property type="term" value="P:homophilic cell adhesion via plasma membrane adhesion molecules"/>
    <property type="evidence" value="ECO:0007669"/>
    <property type="project" value="InterPro"/>
</dbReference>
<accession>A0A915EIC9</accession>